<keyword evidence="3 5" id="KW-0170">Cobalt</keyword>
<dbReference type="GO" id="GO:0046336">
    <property type="term" value="P:ethanolamine catabolic process"/>
    <property type="evidence" value="ECO:0007669"/>
    <property type="project" value="UniProtKB-UniRule"/>
</dbReference>
<proteinExistence type="inferred from homology"/>
<dbReference type="Pfam" id="PF05985">
    <property type="entry name" value="EutC"/>
    <property type="match status" value="1"/>
</dbReference>
<protein>
    <recommendedName>
        <fullName evidence="5">Ethanolamine ammonia-lyase small subunit</fullName>
        <shortName evidence="5">EAL small subunit</shortName>
        <ecNumber evidence="5">4.3.1.7</ecNumber>
    </recommendedName>
</protein>
<sequence length="262" mass="29570">MKEEENLNPWARYQKYTAARIGLPLSGGSIGTKEILNFKYDHAMARDAVWAECDFEQIKDQIKDWMPSLILKSKAITRQEYLLRPDLGRLLDGSDYQTLEKIQSDNISYDLVFCIVDGLSPLGISKNLVNFLSKFKENDFLKRKKMAPLVCIKNGRVAIGDQVAVALKSKVVVVLIGERPGLSSADSIGAYLTYDPVIGTTDERRNCISNIRPEGLNFDKAKDKLMYLLETAFSRKITGVNLKDRMNDRIEGQIINEIAESQ</sequence>
<dbReference type="EMBL" id="RQGD01000010">
    <property type="protein sequence ID" value="TGL62264.1"/>
    <property type="molecule type" value="Genomic_DNA"/>
</dbReference>
<dbReference type="EC" id="4.3.1.7" evidence="5"/>
<dbReference type="NCBIfam" id="NF003971">
    <property type="entry name" value="PRK05465.1"/>
    <property type="match status" value="1"/>
</dbReference>
<evidence type="ECO:0000256" key="5">
    <source>
        <dbReference type="HAMAP-Rule" id="MF_00601"/>
    </source>
</evidence>
<dbReference type="RefSeq" id="WP_135622002.1">
    <property type="nucleotide sequence ID" value="NZ_RQGD01000010.1"/>
</dbReference>
<feature type="binding site" evidence="5">
    <location>
        <position position="178"/>
    </location>
    <ligand>
        <name>adenosylcob(III)alamin</name>
        <dbReference type="ChEBI" id="CHEBI:18408"/>
    </ligand>
</feature>
<comment type="subcellular location">
    <subcellularLocation>
        <location evidence="5">Bacterial microcompartment</location>
    </subcellularLocation>
</comment>
<dbReference type="OrthoDB" id="114248at2"/>
<evidence type="ECO:0000313" key="7">
    <source>
        <dbReference type="Proteomes" id="UP000297693"/>
    </source>
</evidence>
<dbReference type="UniPathway" id="UPA00560"/>
<dbReference type="GO" id="GO:0009350">
    <property type="term" value="C:ethanolamine ammonia-lyase complex"/>
    <property type="evidence" value="ECO:0007669"/>
    <property type="project" value="UniProtKB-UniRule"/>
</dbReference>
<keyword evidence="7" id="KW-1185">Reference proteome</keyword>
<dbReference type="GO" id="GO:0031471">
    <property type="term" value="C:ethanolamine degradation polyhedral organelle"/>
    <property type="evidence" value="ECO:0007669"/>
    <property type="project" value="UniProtKB-UniRule"/>
</dbReference>
<dbReference type="Gene3D" id="3.40.50.11240">
    <property type="entry name" value="Ethanolamine ammonia-lyase light chain (EutC)"/>
    <property type="match status" value="1"/>
</dbReference>
<comment type="cofactor">
    <cofactor evidence="5">
        <name>adenosylcob(III)alamin</name>
        <dbReference type="ChEBI" id="CHEBI:18408"/>
    </cofactor>
    <text evidence="5">Binds between the large and small subunits.</text>
</comment>
<comment type="pathway">
    <text evidence="5">Amine and polyamine degradation; ethanolamine degradation.</text>
</comment>
<dbReference type="Gene3D" id="1.10.30.40">
    <property type="entry name" value="Ethanolamine ammonia-lyase light chain (EutC), N-terminal domain"/>
    <property type="match status" value="1"/>
</dbReference>
<feature type="binding site" evidence="5">
    <location>
        <position position="207"/>
    </location>
    <ligand>
        <name>adenosylcob(III)alamin</name>
        <dbReference type="ChEBI" id="CHEBI:18408"/>
    </ligand>
</feature>
<dbReference type="InterPro" id="IPR009246">
    <property type="entry name" value="EutC"/>
</dbReference>
<keyword evidence="1 5" id="KW-0846">Cobalamin</keyword>
<reference evidence="6" key="1">
    <citation type="journal article" date="2019" name="PLoS Negl. Trop. Dis.">
        <title>Revisiting the worldwide diversity of Leptospira species in the environment.</title>
        <authorList>
            <person name="Vincent A.T."/>
            <person name="Schiettekatte O."/>
            <person name="Bourhy P."/>
            <person name="Veyrier F.J."/>
            <person name="Picardeau M."/>
        </authorList>
    </citation>
    <scope>NUCLEOTIDE SEQUENCE [LARGE SCALE GENOMIC DNA]</scope>
    <source>
        <strain evidence="6">201702476</strain>
    </source>
</reference>
<dbReference type="PIRSF" id="PIRSF018982">
    <property type="entry name" value="EutC"/>
    <property type="match status" value="1"/>
</dbReference>
<dbReference type="GO" id="GO:0006520">
    <property type="term" value="P:amino acid metabolic process"/>
    <property type="evidence" value="ECO:0007669"/>
    <property type="project" value="InterPro"/>
</dbReference>
<dbReference type="HAMAP" id="MF_00601">
    <property type="entry name" value="EutC"/>
    <property type="match status" value="1"/>
</dbReference>
<dbReference type="AlphaFoldDB" id="A0A4R9KBR2"/>
<comment type="subunit">
    <text evidence="5">The basic unit is a heterodimer which dimerizes to form tetramers. The heterotetramers trimerize; 6 large subunits form a core ring with 6 small subunits projecting outwards.</text>
</comment>
<gene>
    <name evidence="5" type="primary">eutC</name>
    <name evidence="6" type="ORF">EHQ58_03425</name>
</gene>
<evidence type="ECO:0000256" key="1">
    <source>
        <dbReference type="ARBA" id="ARBA00022628"/>
    </source>
</evidence>
<evidence type="ECO:0000313" key="6">
    <source>
        <dbReference type="EMBL" id="TGL62264.1"/>
    </source>
</evidence>
<name>A0A4R9KBR2_9LEPT</name>
<dbReference type="PANTHER" id="PTHR39330:SF1">
    <property type="entry name" value="ETHANOLAMINE AMMONIA-LYASE SMALL SUBUNIT"/>
    <property type="match status" value="1"/>
</dbReference>
<evidence type="ECO:0000256" key="4">
    <source>
        <dbReference type="ARBA" id="ARBA00024446"/>
    </source>
</evidence>
<accession>A0A4R9KBR2</accession>
<dbReference type="InterPro" id="IPR042255">
    <property type="entry name" value="EutC_N"/>
</dbReference>
<keyword evidence="4 5" id="KW-1283">Bacterial microcompartment</keyword>
<comment type="catalytic activity">
    <reaction evidence="5">
        <text>ethanolamine = acetaldehyde + NH4(+)</text>
        <dbReference type="Rhea" id="RHEA:15313"/>
        <dbReference type="ChEBI" id="CHEBI:15343"/>
        <dbReference type="ChEBI" id="CHEBI:28938"/>
        <dbReference type="ChEBI" id="CHEBI:57603"/>
        <dbReference type="EC" id="4.3.1.7"/>
    </reaction>
</comment>
<dbReference type="Proteomes" id="UP000297693">
    <property type="component" value="Unassembled WGS sequence"/>
</dbReference>
<feature type="binding site" evidence="5">
    <location>
        <position position="157"/>
    </location>
    <ligand>
        <name>adenosylcob(III)alamin</name>
        <dbReference type="ChEBI" id="CHEBI:18408"/>
    </ligand>
</feature>
<dbReference type="PANTHER" id="PTHR39330">
    <property type="entry name" value="ETHANOLAMINE AMMONIA-LYASE LIGHT CHAIN"/>
    <property type="match status" value="1"/>
</dbReference>
<comment type="similarity">
    <text evidence="5">Belongs to the EutC family.</text>
</comment>
<keyword evidence="2 5" id="KW-0456">Lyase</keyword>
<dbReference type="GO" id="GO:0008851">
    <property type="term" value="F:ethanolamine ammonia-lyase activity"/>
    <property type="evidence" value="ECO:0007669"/>
    <property type="project" value="UniProtKB-UniRule"/>
</dbReference>
<comment type="caution">
    <text evidence="6">The sequence shown here is derived from an EMBL/GenBank/DDBJ whole genome shotgun (WGS) entry which is preliminary data.</text>
</comment>
<evidence type="ECO:0000256" key="2">
    <source>
        <dbReference type="ARBA" id="ARBA00023239"/>
    </source>
</evidence>
<dbReference type="InterPro" id="IPR042251">
    <property type="entry name" value="EutC_C"/>
</dbReference>
<comment type="function">
    <text evidence="5">Catalyzes the deamination of various vicinal amino-alcohols to oxo compounds. Allows this organism to utilize ethanolamine as the sole source of nitrogen and carbon in the presence of external vitamin B12.</text>
</comment>
<evidence type="ECO:0000256" key="3">
    <source>
        <dbReference type="ARBA" id="ARBA00023285"/>
    </source>
</evidence>
<organism evidence="6 7">
    <name type="scientific">Leptospira ognonensis</name>
    <dbReference type="NCBI Taxonomy" id="2484945"/>
    <lineage>
        <taxon>Bacteria</taxon>
        <taxon>Pseudomonadati</taxon>
        <taxon>Spirochaetota</taxon>
        <taxon>Spirochaetia</taxon>
        <taxon>Leptospirales</taxon>
        <taxon>Leptospiraceae</taxon>
        <taxon>Leptospira</taxon>
    </lineage>
</organism>
<dbReference type="GO" id="GO:0031419">
    <property type="term" value="F:cobalamin binding"/>
    <property type="evidence" value="ECO:0007669"/>
    <property type="project" value="UniProtKB-UniRule"/>
</dbReference>